<dbReference type="PIRSF" id="PIRSF003085">
    <property type="entry name" value="CMAS"/>
    <property type="match status" value="1"/>
</dbReference>
<dbReference type="PANTHER" id="PTHR43667:SF2">
    <property type="entry name" value="FATTY ACID C-METHYL TRANSFERASE"/>
    <property type="match status" value="1"/>
</dbReference>
<evidence type="ECO:0000313" key="7">
    <source>
        <dbReference type="Proteomes" id="UP001597101"/>
    </source>
</evidence>
<reference evidence="7" key="1">
    <citation type="journal article" date="2019" name="Int. J. Syst. Evol. Microbiol.">
        <title>The Global Catalogue of Microorganisms (GCM) 10K type strain sequencing project: providing services to taxonomists for standard genome sequencing and annotation.</title>
        <authorList>
            <consortium name="The Broad Institute Genomics Platform"/>
            <consortium name="The Broad Institute Genome Sequencing Center for Infectious Disease"/>
            <person name="Wu L."/>
            <person name="Ma J."/>
        </authorList>
    </citation>
    <scope>NUCLEOTIDE SEQUENCE [LARGE SCALE GENOMIC DNA]</scope>
    <source>
        <strain evidence="7">CCUG 60023</strain>
    </source>
</reference>
<dbReference type="CDD" id="cd02440">
    <property type="entry name" value="AdoMet_MTases"/>
    <property type="match status" value="1"/>
</dbReference>
<gene>
    <name evidence="6" type="ORF">ACFQ14_13655</name>
</gene>
<evidence type="ECO:0000313" key="6">
    <source>
        <dbReference type="EMBL" id="MFD0917454.1"/>
    </source>
</evidence>
<evidence type="ECO:0000256" key="2">
    <source>
        <dbReference type="ARBA" id="ARBA00022603"/>
    </source>
</evidence>
<dbReference type="GO" id="GO:0032259">
    <property type="term" value="P:methylation"/>
    <property type="evidence" value="ECO:0007669"/>
    <property type="project" value="UniProtKB-KW"/>
</dbReference>
<dbReference type="PANTHER" id="PTHR43667">
    <property type="entry name" value="CYCLOPROPANE-FATTY-ACYL-PHOSPHOLIPID SYNTHASE"/>
    <property type="match status" value="1"/>
</dbReference>
<accession>A0ABW3FG44</accession>
<dbReference type="Gene3D" id="3.40.50.150">
    <property type="entry name" value="Vaccinia Virus protein VP39"/>
    <property type="match status" value="1"/>
</dbReference>
<sequence length="419" mass="48032">MTQNGTLMRQDDVIDLNNENLSEALADLPRRVAFVMRNLTLMKYGSVQVTVPGGKTFRFKGPNPGHHGEAVLHTWGLVRRVLTAGSMGAAESYIEGEWDSPDVTQFLELFLENSRGHGADGFFQKNFLVNFVTSLRHWMNRNSKRGSKRNIAAHYDLGNTFYAQWLDPSMTYSSGIFRDGANSLEESQDAKYKSLAERTGIEKHHHVLEIGCGWGGFAEYVAKNIGCKVTCLTISQEQYDFAKARMQKAGLSDLVTIKFQDYRDETGLYDRIASIEMFEAVGEQYWDSYFSQVKTCLKPGGRAGVQIITIKDEDFEGYRKSPDFIQKYIFPGGMLPTAKILTDLGAKFDLKQVSTRAFGYDYAETLEEWRHRFWKAWPTIEPLGFDTRFKRMWEFYFHYCEAGFKSDTIDVRQIVYERV</sequence>
<dbReference type="GO" id="GO:0008168">
    <property type="term" value="F:methyltransferase activity"/>
    <property type="evidence" value="ECO:0007669"/>
    <property type="project" value="UniProtKB-KW"/>
</dbReference>
<keyword evidence="2 6" id="KW-0489">Methyltransferase</keyword>
<evidence type="ECO:0000256" key="1">
    <source>
        <dbReference type="ARBA" id="ARBA00010815"/>
    </source>
</evidence>
<comment type="caution">
    <text evidence="6">The sequence shown here is derived from an EMBL/GenBank/DDBJ whole genome shotgun (WGS) entry which is preliminary data.</text>
</comment>
<dbReference type="InterPro" id="IPR050723">
    <property type="entry name" value="CFA/CMAS"/>
</dbReference>
<evidence type="ECO:0000256" key="5">
    <source>
        <dbReference type="ARBA" id="ARBA00023098"/>
    </source>
</evidence>
<evidence type="ECO:0000256" key="4">
    <source>
        <dbReference type="ARBA" id="ARBA00022691"/>
    </source>
</evidence>
<dbReference type="Pfam" id="PF02353">
    <property type="entry name" value="CMAS"/>
    <property type="match status" value="1"/>
</dbReference>
<dbReference type="InterPro" id="IPR003333">
    <property type="entry name" value="CMAS"/>
</dbReference>
<dbReference type="SUPFAM" id="SSF53335">
    <property type="entry name" value="S-adenosyl-L-methionine-dependent methyltransferases"/>
    <property type="match status" value="1"/>
</dbReference>
<keyword evidence="4" id="KW-0949">S-adenosyl-L-methionine</keyword>
<dbReference type="EC" id="2.1.1.-" evidence="6"/>
<dbReference type="InterPro" id="IPR029063">
    <property type="entry name" value="SAM-dependent_MTases_sf"/>
</dbReference>
<keyword evidence="3 6" id="KW-0808">Transferase</keyword>
<dbReference type="RefSeq" id="WP_377213316.1">
    <property type="nucleotide sequence ID" value="NZ_JBHTJV010000013.1"/>
</dbReference>
<evidence type="ECO:0000256" key="3">
    <source>
        <dbReference type="ARBA" id="ARBA00022679"/>
    </source>
</evidence>
<keyword evidence="5" id="KW-0443">Lipid metabolism</keyword>
<proteinExistence type="inferred from homology"/>
<dbReference type="EMBL" id="JBHTJV010000013">
    <property type="protein sequence ID" value="MFD0917454.1"/>
    <property type="molecule type" value="Genomic_DNA"/>
</dbReference>
<comment type="similarity">
    <text evidence="1">Belongs to the CFA/CMAS family.</text>
</comment>
<organism evidence="6 7">
    <name type="scientific">Pseudahrensia aquimaris</name>
    <dbReference type="NCBI Taxonomy" id="744461"/>
    <lineage>
        <taxon>Bacteria</taxon>
        <taxon>Pseudomonadati</taxon>
        <taxon>Pseudomonadota</taxon>
        <taxon>Alphaproteobacteria</taxon>
        <taxon>Hyphomicrobiales</taxon>
        <taxon>Ahrensiaceae</taxon>
        <taxon>Pseudahrensia</taxon>
    </lineage>
</organism>
<keyword evidence="7" id="KW-1185">Reference proteome</keyword>
<protein>
    <submittedName>
        <fullName evidence="6">Class I SAM-dependent methyltransferase</fullName>
        <ecNumber evidence="6">2.1.1.-</ecNumber>
    </submittedName>
</protein>
<dbReference type="Proteomes" id="UP001597101">
    <property type="component" value="Unassembled WGS sequence"/>
</dbReference>
<name>A0ABW3FG44_9HYPH</name>